<dbReference type="EMBL" id="LAZR01051433">
    <property type="protein sequence ID" value="KKK85171.1"/>
    <property type="molecule type" value="Genomic_DNA"/>
</dbReference>
<dbReference type="GO" id="GO:0046872">
    <property type="term" value="F:metal ion binding"/>
    <property type="evidence" value="ECO:0007669"/>
    <property type="project" value="UniProtKB-KW"/>
</dbReference>
<evidence type="ECO:0000256" key="2">
    <source>
        <dbReference type="ARBA" id="ARBA00011032"/>
    </source>
</evidence>
<dbReference type="Gene3D" id="1.10.569.10">
    <property type="entry name" value="Aldehyde Ferredoxin Oxidoreductase Protein, subunit A, domain 2"/>
    <property type="match status" value="1"/>
</dbReference>
<dbReference type="InterPro" id="IPR036021">
    <property type="entry name" value="Tungsten_al_ferr_oxy-like_C"/>
</dbReference>
<gene>
    <name evidence="8" type="ORF">LCGC14_2775970</name>
</gene>
<feature type="non-terminal residue" evidence="8">
    <location>
        <position position="416"/>
    </location>
</feature>
<dbReference type="InterPro" id="IPR013983">
    <property type="entry name" value="Ald_Fedxn_OxRdtase_N"/>
</dbReference>
<feature type="non-terminal residue" evidence="8">
    <location>
        <position position="1"/>
    </location>
</feature>
<comment type="caution">
    <text evidence="8">The sequence shown here is derived from an EMBL/GenBank/DDBJ whole genome shotgun (WGS) entry which is preliminary data.</text>
</comment>
<keyword evidence="4" id="KW-0479">Metal-binding</keyword>
<evidence type="ECO:0000256" key="3">
    <source>
        <dbReference type="ARBA" id="ARBA00022485"/>
    </source>
</evidence>
<comment type="cofactor">
    <cofactor evidence="1">
        <name>[4Fe-4S] cluster</name>
        <dbReference type="ChEBI" id="CHEBI:49883"/>
    </cofactor>
</comment>
<reference evidence="8" key="1">
    <citation type="journal article" date="2015" name="Nature">
        <title>Complex archaea that bridge the gap between prokaryotes and eukaryotes.</title>
        <authorList>
            <person name="Spang A."/>
            <person name="Saw J.H."/>
            <person name="Jorgensen S.L."/>
            <person name="Zaremba-Niedzwiedzka K."/>
            <person name="Martijn J."/>
            <person name="Lind A.E."/>
            <person name="van Eijk R."/>
            <person name="Schleper C."/>
            <person name="Guy L."/>
            <person name="Ettema T.J."/>
        </authorList>
    </citation>
    <scope>NUCLEOTIDE SEQUENCE</scope>
</reference>
<dbReference type="GO" id="GO:0009055">
    <property type="term" value="F:electron transfer activity"/>
    <property type="evidence" value="ECO:0007669"/>
    <property type="project" value="InterPro"/>
</dbReference>
<feature type="domain" description="Aldehyde ferredoxin oxidoreductase N-terminal" evidence="7">
    <location>
        <begin position="1"/>
        <end position="161"/>
    </location>
</feature>
<dbReference type="SMART" id="SM00790">
    <property type="entry name" value="AFOR_N"/>
    <property type="match status" value="1"/>
</dbReference>
<dbReference type="AlphaFoldDB" id="A0A0F9BL93"/>
<dbReference type="PANTHER" id="PTHR30038:SF0">
    <property type="entry name" value="TUNGSTEN-CONTAINING ALDEHYDE FERREDOXIN OXIDOREDUCTASE"/>
    <property type="match status" value="1"/>
</dbReference>
<dbReference type="GO" id="GO:0051539">
    <property type="term" value="F:4 iron, 4 sulfur cluster binding"/>
    <property type="evidence" value="ECO:0007669"/>
    <property type="project" value="UniProtKB-KW"/>
</dbReference>
<dbReference type="GO" id="GO:0016625">
    <property type="term" value="F:oxidoreductase activity, acting on the aldehyde or oxo group of donors, iron-sulfur protein as acceptor"/>
    <property type="evidence" value="ECO:0007669"/>
    <property type="project" value="InterPro"/>
</dbReference>
<name>A0A0F9BL93_9ZZZZ</name>
<proteinExistence type="inferred from homology"/>
<keyword evidence="5" id="KW-0408">Iron</keyword>
<dbReference type="Pfam" id="PF01314">
    <property type="entry name" value="AFOR_C"/>
    <property type="match status" value="1"/>
</dbReference>
<keyword evidence="6" id="KW-0411">Iron-sulfur</keyword>
<dbReference type="InterPro" id="IPR051919">
    <property type="entry name" value="W-dependent_AOR"/>
</dbReference>
<dbReference type="SUPFAM" id="SSF48310">
    <property type="entry name" value="Aldehyde ferredoxin oxidoreductase, C-terminal domains"/>
    <property type="match status" value="1"/>
</dbReference>
<accession>A0A0F9BL93</accession>
<evidence type="ECO:0000256" key="4">
    <source>
        <dbReference type="ARBA" id="ARBA00022723"/>
    </source>
</evidence>
<dbReference type="SUPFAM" id="SSF56228">
    <property type="entry name" value="Aldehyde ferredoxin oxidoreductase, N-terminal domain"/>
    <property type="match status" value="1"/>
</dbReference>
<dbReference type="Pfam" id="PF02730">
    <property type="entry name" value="AFOR_N"/>
    <property type="match status" value="1"/>
</dbReference>
<dbReference type="PANTHER" id="PTHR30038">
    <property type="entry name" value="ALDEHYDE FERREDOXIN OXIDOREDUCTASE"/>
    <property type="match status" value="1"/>
</dbReference>
<evidence type="ECO:0000313" key="8">
    <source>
        <dbReference type="EMBL" id="KKK85171.1"/>
    </source>
</evidence>
<comment type="similarity">
    <text evidence="2">Belongs to the AOR/FOR family.</text>
</comment>
<evidence type="ECO:0000256" key="6">
    <source>
        <dbReference type="ARBA" id="ARBA00023014"/>
    </source>
</evidence>
<dbReference type="Gene3D" id="3.60.9.10">
    <property type="entry name" value="Aldehyde ferredoxin oxidoreductase, N-terminal domain"/>
    <property type="match status" value="1"/>
</dbReference>
<evidence type="ECO:0000256" key="5">
    <source>
        <dbReference type="ARBA" id="ARBA00023004"/>
    </source>
</evidence>
<dbReference type="InterPro" id="IPR036503">
    <property type="entry name" value="Ald_Fedxn_OxRdtase_N_sf"/>
</dbReference>
<evidence type="ECO:0000256" key="1">
    <source>
        <dbReference type="ARBA" id="ARBA00001966"/>
    </source>
</evidence>
<dbReference type="InterPro" id="IPR001203">
    <property type="entry name" value="OxRdtase_Ald_Fedxn_C"/>
</dbReference>
<keyword evidence="3" id="KW-0004">4Fe-4S</keyword>
<protein>
    <recommendedName>
        <fullName evidence="7">Aldehyde ferredoxin oxidoreductase N-terminal domain-containing protein</fullName>
    </recommendedName>
</protein>
<dbReference type="InterPro" id="IPR013984">
    <property type="entry name" value="Ald_Fedxn_OxRdtase_dom2"/>
</dbReference>
<evidence type="ECO:0000259" key="7">
    <source>
        <dbReference type="SMART" id="SM00790"/>
    </source>
</evidence>
<organism evidence="8">
    <name type="scientific">marine sediment metagenome</name>
    <dbReference type="NCBI Taxonomy" id="412755"/>
    <lineage>
        <taxon>unclassified sequences</taxon>
        <taxon>metagenomes</taxon>
        <taxon>ecological metagenomes</taxon>
    </lineage>
</organism>
<sequence length="416" mass="44846">LNRDTDPLSPENVLMFMTGVFCGSNLATSGRFVVCSKSPYTGIWGESNCGGFFGPELRKTGYDGIIINGASDKPVFLEITENGAEIKDASDLWSKGTLETTDILKKKSGSDLTRVVCIGPAGENLVKYAIIASEEKAAGRTGMGAVMGSKKLKAITVRGKKVAYEPANPEGFKEIVKTSNEKVQSAFLTQILGSLGTACALDSYNVSGELPIKYWTQAQWGDSYNISGSTAAEKIFTKSYPCFACPIGCAKKAEVKEGEYKTDGEIEAPEYETIAGFGSMILNSNLESIVKANYLCNDYGIDTISGSSTIAFVYYLFNEGKIKADDIDGLEPKWGEVKPMLEMIKKISMREGIGDLLAEGSDAIGNKFNISKDEIATVYGMEVPYHDSRAVFGMAITYGLASPRGPCHTSSDMYNL</sequence>